<dbReference type="SUPFAM" id="SSF46689">
    <property type="entry name" value="Homeodomain-like"/>
    <property type="match status" value="1"/>
</dbReference>
<dbReference type="GeneID" id="66852528"/>
<protein>
    <submittedName>
        <fullName evidence="6">Tetracycline repressor protein class E</fullName>
    </submittedName>
</protein>
<feature type="DNA-binding region" description="H-T-H motif" evidence="4">
    <location>
        <begin position="55"/>
        <end position="74"/>
    </location>
</feature>
<organism evidence="6 7">
    <name type="scientific">Streptomyces rimosus subsp. rimosus</name>
    <dbReference type="NCBI Taxonomy" id="132474"/>
    <lineage>
        <taxon>Bacteria</taxon>
        <taxon>Bacillati</taxon>
        <taxon>Actinomycetota</taxon>
        <taxon>Actinomycetes</taxon>
        <taxon>Kitasatosporales</taxon>
        <taxon>Streptomycetaceae</taxon>
        <taxon>Streptomyces</taxon>
    </lineage>
</organism>
<dbReference type="Pfam" id="PF00440">
    <property type="entry name" value="TetR_N"/>
    <property type="match status" value="1"/>
</dbReference>
<evidence type="ECO:0000256" key="4">
    <source>
        <dbReference type="PROSITE-ProRule" id="PRU00335"/>
    </source>
</evidence>
<sequence>MGKEPGADAARTLRLLWREPGSGPSRRGPRQALSIDAVVEAATALADADGLDGLTMRSVAQRLGVTPMTLYTYVPGKSALLDLMLDAAYLRMPRAAHDGMPWRARLEAVARANRALYRRHPWVAERPVSRPPLGPGVMAKYEHELAAFDGLGLDDVTTDAALTYLLGFVDSVARAEFHARAAARDSALTDDQWWAAHAPVLATVFDPSRYPRAARIGSAAGETHQSAYDPEHAFAFGLARVLDGLAALVEPGRVPPEHGAP</sequence>
<dbReference type="InterPro" id="IPR009057">
    <property type="entry name" value="Homeodomain-like_sf"/>
</dbReference>
<dbReference type="InterPro" id="IPR004111">
    <property type="entry name" value="Repressor_TetR_C"/>
</dbReference>
<evidence type="ECO:0000313" key="6">
    <source>
        <dbReference type="EMBL" id="UNZ08320.1"/>
    </source>
</evidence>
<dbReference type="Pfam" id="PF02909">
    <property type="entry name" value="TetR_C_1"/>
    <property type="match status" value="1"/>
</dbReference>
<accession>A0ABY3ZEQ0</accession>
<keyword evidence="1" id="KW-0805">Transcription regulation</keyword>
<dbReference type="PROSITE" id="PS50977">
    <property type="entry name" value="HTH_TETR_2"/>
    <property type="match status" value="1"/>
</dbReference>
<evidence type="ECO:0000313" key="7">
    <source>
        <dbReference type="Proteomes" id="UP000829494"/>
    </source>
</evidence>
<evidence type="ECO:0000256" key="2">
    <source>
        <dbReference type="ARBA" id="ARBA00023125"/>
    </source>
</evidence>
<dbReference type="EMBL" id="CP094298">
    <property type="protein sequence ID" value="UNZ08320.1"/>
    <property type="molecule type" value="Genomic_DNA"/>
</dbReference>
<keyword evidence="7" id="KW-1185">Reference proteome</keyword>
<dbReference type="InterPro" id="IPR001647">
    <property type="entry name" value="HTH_TetR"/>
</dbReference>
<dbReference type="InterPro" id="IPR036271">
    <property type="entry name" value="Tet_transcr_reg_TetR-rel_C_sf"/>
</dbReference>
<reference evidence="6 7" key="1">
    <citation type="submission" date="2022-03" db="EMBL/GenBank/DDBJ databases">
        <title>Complete genome of Streptomyces rimosus ssp. rimosus R7 (=ATCC 10970).</title>
        <authorList>
            <person name="Beganovic S."/>
            <person name="Ruckert C."/>
            <person name="Busche T."/>
            <person name="Kalinowski J."/>
            <person name="Wittmann C."/>
        </authorList>
    </citation>
    <scope>NUCLEOTIDE SEQUENCE [LARGE SCALE GENOMIC DNA]</scope>
    <source>
        <strain evidence="6 7">R7</strain>
    </source>
</reference>
<dbReference type="RefSeq" id="WP_003980659.1">
    <property type="nucleotide sequence ID" value="NZ_CP043497.1"/>
</dbReference>
<evidence type="ECO:0000256" key="1">
    <source>
        <dbReference type="ARBA" id="ARBA00023015"/>
    </source>
</evidence>
<dbReference type="PANTHER" id="PTHR30055:SF151">
    <property type="entry name" value="TRANSCRIPTIONAL REGULATORY PROTEIN"/>
    <property type="match status" value="1"/>
</dbReference>
<name>A0ABY3ZEQ0_STRRM</name>
<dbReference type="Gene3D" id="1.10.10.60">
    <property type="entry name" value="Homeodomain-like"/>
    <property type="match status" value="1"/>
</dbReference>
<evidence type="ECO:0000259" key="5">
    <source>
        <dbReference type="PROSITE" id="PS50977"/>
    </source>
</evidence>
<dbReference type="Proteomes" id="UP000829494">
    <property type="component" value="Chromosome"/>
</dbReference>
<keyword evidence="3" id="KW-0804">Transcription</keyword>
<dbReference type="PANTHER" id="PTHR30055">
    <property type="entry name" value="HTH-TYPE TRANSCRIPTIONAL REGULATOR RUTR"/>
    <property type="match status" value="1"/>
</dbReference>
<dbReference type="InterPro" id="IPR050109">
    <property type="entry name" value="HTH-type_TetR-like_transc_reg"/>
</dbReference>
<gene>
    <name evidence="6" type="primary">tetR10</name>
    <name evidence="6" type="ORF">SRIMR7_39825</name>
</gene>
<feature type="domain" description="HTH tetR-type" evidence="5">
    <location>
        <begin position="32"/>
        <end position="92"/>
    </location>
</feature>
<evidence type="ECO:0000256" key="3">
    <source>
        <dbReference type="ARBA" id="ARBA00023163"/>
    </source>
</evidence>
<keyword evidence="2 4" id="KW-0238">DNA-binding</keyword>
<proteinExistence type="predicted"/>
<dbReference type="Gene3D" id="1.10.357.10">
    <property type="entry name" value="Tetracycline Repressor, domain 2"/>
    <property type="match status" value="1"/>
</dbReference>
<dbReference type="SUPFAM" id="SSF48498">
    <property type="entry name" value="Tetracyclin repressor-like, C-terminal domain"/>
    <property type="match status" value="1"/>
</dbReference>